<dbReference type="Gene3D" id="3.40.50.1110">
    <property type="entry name" value="SGNH hydrolase"/>
    <property type="match status" value="1"/>
</dbReference>
<dbReference type="AlphaFoldDB" id="A0A4R7W175"/>
<feature type="domain" description="SGNH hydrolase-type esterase" evidence="4">
    <location>
        <begin position="37"/>
        <end position="324"/>
    </location>
</feature>
<evidence type="ECO:0000256" key="2">
    <source>
        <dbReference type="PIRSR" id="PIRSR637460-2"/>
    </source>
</evidence>
<comment type="caution">
    <text evidence="5">The sequence shown here is derived from an EMBL/GenBank/DDBJ whole genome shotgun (WGS) entry which is preliminary data.</text>
</comment>
<evidence type="ECO:0000256" key="3">
    <source>
        <dbReference type="SAM" id="SignalP"/>
    </source>
</evidence>
<dbReference type="InterPro" id="IPR036514">
    <property type="entry name" value="SGNH_hydro_sf"/>
</dbReference>
<feature type="disulfide bond" evidence="2">
    <location>
        <begin position="212"/>
        <end position="287"/>
    </location>
</feature>
<reference evidence="5 6" key="1">
    <citation type="submission" date="2019-03" db="EMBL/GenBank/DDBJ databases">
        <title>Genomic Encyclopedia of Archaeal and Bacterial Type Strains, Phase II (KMG-II): from individual species to whole genera.</title>
        <authorList>
            <person name="Goeker M."/>
        </authorList>
    </citation>
    <scope>NUCLEOTIDE SEQUENCE [LARGE SCALE GENOMIC DNA]</scope>
    <source>
        <strain evidence="5 6">DSM 45499</strain>
    </source>
</reference>
<dbReference type="InterPro" id="IPR037460">
    <property type="entry name" value="SEST-like"/>
</dbReference>
<dbReference type="Pfam" id="PF13472">
    <property type="entry name" value="Lipase_GDSL_2"/>
    <property type="match status" value="1"/>
</dbReference>
<feature type="active site" description="Nucleophile" evidence="1">
    <location>
        <position position="41"/>
    </location>
</feature>
<evidence type="ECO:0000313" key="6">
    <source>
        <dbReference type="Proteomes" id="UP000294927"/>
    </source>
</evidence>
<feature type="signal peptide" evidence="3">
    <location>
        <begin position="1"/>
        <end position="19"/>
    </location>
</feature>
<feature type="chain" id="PRO_5039266655" evidence="3">
    <location>
        <begin position="20"/>
        <end position="340"/>
    </location>
</feature>
<keyword evidence="2" id="KW-1015">Disulfide bond</keyword>
<proteinExistence type="predicted"/>
<organism evidence="5 6">
    <name type="scientific">Actinophytocola oryzae</name>
    <dbReference type="NCBI Taxonomy" id="502181"/>
    <lineage>
        <taxon>Bacteria</taxon>
        <taxon>Bacillati</taxon>
        <taxon>Actinomycetota</taxon>
        <taxon>Actinomycetes</taxon>
        <taxon>Pseudonocardiales</taxon>
        <taxon>Pseudonocardiaceae</taxon>
    </lineage>
</organism>
<dbReference type="SUPFAM" id="SSF52266">
    <property type="entry name" value="SGNH hydrolase"/>
    <property type="match status" value="1"/>
</dbReference>
<feature type="active site" evidence="1">
    <location>
        <position position="316"/>
    </location>
</feature>
<name>A0A4R7W175_9PSEU</name>
<protein>
    <submittedName>
        <fullName evidence="5">GDSL-like lipase/acylhydrolase family protein</fullName>
    </submittedName>
</protein>
<feature type="disulfide bond" evidence="2">
    <location>
        <begin position="58"/>
        <end position="88"/>
    </location>
</feature>
<keyword evidence="5" id="KW-0378">Hydrolase</keyword>
<feature type="disulfide bond" evidence="2">
    <location>
        <begin position="147"/>
        <end position="161"/>
    </location>
</feature>
<evidence type="ECO:0000259" key="4">
    <source>
        <dbReference type="Pfam" id="PF13472"/>
    </source>
</evidence>
<gene>
    <name evidence="5" type="ORF">CLV71_102356</name>
</gene>
<dbReference type="RefSeq" id="WP_133901547.1">
    <property type="nucleotide sequence ID" value="NZ_SOCP01000002.1"/>
</dbReference>
<dbReference type="EMBL" id="SOCP01000002">
    <property type="protein sequence ID" value="TDV56290.1"/>
    <property type="molecule type" value="Genomic_DNA"/>
</dbReference>
<sequence length="340" mass="35384">MRIRTRVAMLAAAMTPVFFGSGGAPSQPRPVEVGWVVLGDSYVAGSFVGDPVGRPDGCERTSEAYPAVVGRRLREAGVPVRMVANVSCGGARIIDVTESQRPVGRDAPAGGWPAVPPQVDAVKRDVGLVTIGVGGNSVPLGDLLFTCLRSGIGQPDDTAPCRAAAEESVGTAYARVSTEYRNMLAEVRAAAPKAVIVTVGAPSVIPMDTRSCDRGDVTMFAGTLVGQGIASVTHADLGWIREVTENLNQIYAEQTTSAGGVYVDVVEATRGHDACRHRGVKWVEGVCGPPGTPVAEPIDALCATAPRGQRRATVVHPNAQGHAAVARQVAFAVARIFRTG</sequence>
<dbReference type="Proteomes" id="UP000294927">
    <property type="component" value="Unassembled WGS sequence"/>
</dbReference>
<evidence type="ECO:0000313" key="5">
    <source>
        <dbReference type="EMBL" id="TDV56290.1"/>
    </source>
</evidence>
<dbReference type="CDD" id="cd01823">
    <property type="entry name" value="SEST_like"/>
    <property type="match status" value="1"/>
</dbReference>
<keyword evidence="6" id="KW-1185">Reference proteome</keyword>
<dbReference type="InterPro" id="IPR013830">
    <property type="entry name" value="SGNH_hydro"/>
</dbReference>
<evidence type="ECO:0000256" key="1">
    <source>
        <dbReference type="PIRSR" id="PIRSR637460-1"/>
    </source>
</evidence>
<dbReference type="PANTHER" id="PTHR37981">
    <property type="entry name" value="LIPASE 2"/>
    <property type="match status" value="1"/>
</dbReference>
<dbReference type="GO" id="GO:0019433">
    <property type="term" value="P:triglyceride catabolic process"/>
    <property type="evidence" value="ECO:0007669"/>
    <property type="project" value="TreeGrafter"/>
</dbReference>
<dbReference type="PANTHER" id="PTHR37981:SF1">
    <property type="entry name" value="SGNH HYDROLASE-TYPE ESTERASE DOMAIN-CONTAINING PROTEIN"/>
    <property type="match status" value="1"/>
</dbReference>
<dbReference type="GO" id="GO:0004806">
    <property type="term" value="F:triacylglycerol lipase activity"/>
    <property type="evidence" value="ECO:0007669"/>
    <property type="project" value="TreeGrafter"/>
</dbReference>
<dbReference type="OrthoDB" id="5503950at2"/>
<keyword evidence="3" id="KW-0732">Signal</keyword>
<accession>A0A4R7W175</accession>